<dbReference type="Gene3D" id="3.40.50.2000">
    <property type="entry name" value="Glycogen Phosphorylase B"/>
    <property type="match status" value="2"/>
</dbReference>
<dbReference type="PANTHER" id="PTHR45947">
    <property type="entry name" value="SULFOQUINOVOSYL TRANSFERASE SQD2"/>
    <property type="match status" value="1"/>
</dbReference>
<gene>
    <name evidence="2" type="ORF">KK083_21905</name>
</gene>
<dbReference type="RefSeq" id="WP_254167596.1">
    <property type="nucleotide sequence ID" value="NZ_JAHESF010000027.1"/>
</dbReference>
<dbReference type="InterPro" id="IPR028098">
    <property type="entry name" value="Glyco_trans_4-like_N"/>
</dbReference>
<feature type="domain" description="Glycosyltransferase subfamily 4-like N-terminal" evidence="1">
    <location>
        <begin position="21"/>
        <end position="204"/>
    </location>
</feature>
<dbReference type="Pfam" id="PF13439">
    <property type="entry name" value="Glyco_transf_4"/>
    <property type="match status" value="1"/>
</dbReference>
<dbReference type="Pfam" id="PF13692">
    <property type="entry name" value="Glyco_trans_1_4"/>
    <property type="match status" value="1"/>
</dbReference>
<name>A0AAP2DSC2_9BACT</name>
<proteinExistence type="predicted"/>
<dbReference type="GO" id="GO:0016758">
    <property type="term" value="F:hexosyltransferase activity"/>
    <property type="evidence" value="ECO:0007669"/>
    <property type="project" value="TreeGrafter"/>
</dbReference>
<dbReference type="CDD" id="cd03794">
    <property type="entry name" value="GT4_WbuB-like"/>
    <property type="match status" value="1"/>
</dbReference>
<dbReference type="Proteomes" id="UP001319200">
    <property type="component" value="Unassembled WGS sequence"/>
</dbReference>
<dbReference type="AlphaFoldDB" id="A0AAP2DSC2"/>
<dbReference type="SUPFAM" id="SSF53756">
    <property type="entry name" value="UDP-Glycosyltransferase/glycogen phosphorylase"/>
    <property type="match status" value="1"/>
</dbReference>
<accession>A0AAP2DSC2</accession>
<sequence>MTILFLTDNFPPEFNAPASRTFEHCREWVKAGHKVTVITCFPNFPMGKVYEGYKNKLYSKETMDGINVIRVWTFIAPNKGAVKRSLDFLSFAFSSFIAGLFVKCDVIIATSPQFFTALSGFFLSFFKRRKWIMEVRDLWPESIQAVNAIKTSSIIRALEKLELFLYRQADRLVVVTDSFKENISSRGISPDKIVVIKNGVETSRFQPRSKNQDILRQLNLQRDFVIGYIGTHGLAHGLDFIVKTAKKITDNDIRFLFIGDGAEKNNLIRRTRELGLENFIFLDPVPKNQVPDYLSVLDVALVPLRKSSTFENVIPSKIFETAAMNKPIFLGLKGETQKIITQYHAGVCFEPEDETDFLEKLSVLRRNITTGEVDYAEGCRNLARDYDRRKLAGDMLKAIIEVAPARAN</sequence>
<organism evidence="2 3">
    <name type="scientific">Chryseosolibacter histidini</name>
    <dbReference type="NCBI Taxonomy" id="2782349"/>
    <lineage>
        <taxon>Bacteria</taxon>
        <taxon>Pseudomonadati</taxon>
        <taxon>Bacteroidota</taxon>
        <taxon>Cytophagia</taxon>
        <taxon>Cytophagales</taxon>
        <taxon>Chryseotaleaceae</taxon>
        <taxon>Chryseosolibacter</taxon>
    </lineage>
</organism>
<keyword evidence="3" id="KW-1185">Reference proteome</keyword>
<evidence type="ECO:0000313" key="2">
    <source>
        <dbReference type="EMBL" id="MBT1699569.1"/>
    </source>
</evidence>
<dbReference type="EMBL" id="JAHESF010000027">
    <property type="protein sequence ID" value="MBT1699569.1"/>
    <property type="molecule type" value="Genomic_DNA"/>
</dbReference>
<dbReference type="InterPro" id="IPR050194">
    <property type="entry name" value="Glycosyltransferase_grp1"/>
</dbReference>
<comment type="caution">
    <text evidence="2">The sequence shown here is derived from an EMBL/GenBank/DDBJ whole genome shotgun (WGS) entry which is preliminary data.</text>
</comment>
<evidence type="ECO:0000313" key="3">
    <source>
        <dbReference type="Proteomes" id="UP001319200"/>
    </source>
</evidence>
<reference evidence="2 3" key="1">
    <citation type="submission" date="2021-05" db="EMBL/GenBank/DDBJ databases">
        <title>A Polyphasic approach of four new species of the genus Ohtaekwangia: Ohtaekwangia histidinii sp. nov., Ohtaekwangia cretensis sp. nov., Ohtaekwangia indiensis sp. nov., Ohtaekwangia reichenbachii sp. nov. from diverse environment.</title>
        <authorList>
            <person name="Octaviana S."/>
        </authorList>
    </citation>
    <scope>NUCLEOTIDE SEQUENCE [LARGE SCALE GENOMIC DNA]</scope>
    <source>
        <strain evidence="2 3">PWU4</strain>
    </source>
</reference>
<evidence type="ECO:0000259" key="1">
    <source>
        <dbReference type="Pfam" id="PF13439"/>
    </source>
</evidence>
<dbReference type="PANTHER" id="PTHR45947:SF3">
    <property type="entry name" value="SULFOQUINOVOSYL TRANSFERASE SQD2"/>
    <property type="match status" value="1"/>
</dbReference>
<protein>
    <submittedName>
        <fullName evidence="2">Glycosyltransferase family 4 protein</fullName>
    </submittedName>
</protein>